<evidence type="ECO:0000313" key="12">
    <source>
        <dbReference type="Proteomes" id="UP000699462"/>
    </source>
</evidence>
<keyword evidence="4 7" id="KW-0813">Transport</keyword>
<evidence type="ECO:0000313" key="11">
    <source>
        <dbReference type="EMBL" id="KAF8561209.1"/>
    </source>
</evidence>
<accession>A0A8T0CZZ0</accession>
<evidence type="ECO:0000256" key="5">
    <source>
        <dbReference type="ARBA" id="ARBA00022483"/>
    </source>
</evidence>
<evidence type="ECO:0000259" key="10">
    <source>
        <dbReference type="Pfam" id="PF15469"/>
    </source>
</evidence>
<dbReference type="InterPro" id="IPR039481">
    <property type="entry name" value="EXOC2/Sec5_N_dom"/>
</dbReference>
<dbReference type="CDD" id="cd00102">
    <property type="entry name" value="IPT"/>
    <property type="match status" value="1"/>
</dbReference>
<dbReference type="Proteomes" id="UP000699462">
    <property type="component" value="Unassembled WGS sequence"/>
</dbReference>
<dbReference type="InterPro" id="IPR013783">
    <property type="entry name" value="Ig-like_fold"/>
</dbReference>
<feature type="domain" description="Exocyst complex component EXOC2/Sec5 N-terminal" evidence="10">
    <location>
        <begin position="174"/>
        <end position="1022"/>
    </location>
</feature>
<protein>
    <recommendedName>
        <fullName evidence="3 7">Exocyst complex component 2</fullName>
    </recommendedName>
</protein>
<keyword evidence="6 7" id="KW-0653">Protein transport</keyword>
<dbReference type="PANTHER" id="PTHR13043">
    <property type="entry name" value="EXOCYST COMPLEX COMPONENT SEC5"/>
    <property type="match status" value="1"/>
</dbReference>
<reference evidence="11 12" key="1">
    <citation type="submission" date="2019-07" db="EMBL/GenBank/DDBJ databases">
        <title>Annotation for the trematode Paragonimus westermani.</title>
        <authorList>
            <person name="Choi Y.-J."/>
        </authorList>
    </citation>
    <scope>NUCLEOTIDE SEQUENCE [LARGE SCALE GENOMIC DNA]</scope>
    <source>
        <strain evidence="11">180907_Pwestermani</strain>
    </source>
</reference>
<evidence type="ECO:0000256" key="2">
    <source>
        <dbReference type="ARBA" id="ARBA00010578"/>
    </source>
</evidence>
<evidence type="ECO:0000256" key="6">
    <source>
        <dbReference type="ARBA" id="ARBA00022927"/>
    </source>
</evidence>
<dbReference type="GO" id="GO:0006893">
    <property type="term" value="P:Golgi to plasma membrane transport"/>
    <property type="evidence" value="ECO:0007669"/>
    <property type="project" value="UniProtKB-UniRule"/>
</dbReference>
<comment type="similarity">
    <text evidence="2 7">Belongs to the SEC5 family.</text>
</comment>
<comment type="caution">
    <text evidence="11">The sequence shown here is derived from an EMBL/GenBank/DDBJ whole genome shotgun (WGS) entry which is preliminary data.</text>
</comment>
<dbReference type="AlphaFoldDB" id="A0A8T0CZZ0"/>
<dbReference type="Pfam" id="PF15469">
    <property type="entry name" value="Sec5"/>
    <property type="match status" value="1"/>
</dbReference>
<feature type="region of interest" description="Disordered" evidence="8">
    <location>
        <begin position="417"/>
        <end position="444"/>
    </location>
</feature>
<dbReference type="InterPro" id="IPR014756">
    <property type="entry name" value="Ig_E-set"/>
</dbReference>
<evidence type="ECO:0000256" key="8">
    <source>
        <dbReference type="SAM" id="MobiDB-lite"/>
    </source>
</evidence>
<evidence type="ECO:0000256" key="3">
    <source>
        <dbReference type="ARBA" id="ARBA00017526"/>
    </source>
</evidence>
<evidence type="ECO:0000256" key="1">
    <source>
        <dbReference type="ARBA" id="ARBA00002660"/>
    </source>
</evidence>
<dbReference type="SUPFAM" id="SSF81296">
    <property type="entry name" value="E set domains"/>
    <property type="match status" value="1"/>
</dbReference>
<proteinExistence type="inferred from homology"/>
<name>A0A8T0CZZ0_9TREM</name>
<dbReference type="EMBL" id="JTDF01021926">
    <property type="protein sequence ID" value="KAF8561209.1"/>
    <property type="molecule type" value="Genomic_DNA"/>
</dbReference>
<dbReference type="GO" id="GO:0006887">
    <property type="term" value="P:exocytosis"/>
    <property type="evidence" value="ECO:0007669"/>
    <property type="project" value="UniProtKB-KW"/>
</dbReference>
<gene>
    <name evidence="11" type="ORF">P879_05160</name>
</gene>
<evidence type="ECO:0000256" key="4">
    <source>
        <dbReference type="ARBA" id="ARBA00022448"/>
    </source>
</evidence>
<feature type="region of interest" description="Disordered" evidence="8">
    <location>
        <begin position="1"/>
        <end position="21"/>
    </location>
</feature>
<feature type="compositionally biased region" description="Pro residues" evidence="8">
    <location>
        <begin position="1"/>
        <end position="10"/>
    </location>
</feature>
<evidence type="ECO:0000256" key="7">
    <source>
        <dbReference type="RuleBase" id="RU365069"/>
    </source>
</evidence>
<sequence>MSKVAVPPPHVTGISPNEGTPGTKLTIRGENFGQIASDLTHVFINQVNVGPSAQWFSSRRITVITPLGEGELEIVVVTNNDKLGTASVSYHQTAKRNVGPQTSVTYWPADERRYCPAIYEHSHAAGGSAGGSSASGMAGGELDPSTGLPMSEMTRLSIPLSESALRAIYPVNGSVQLTDKDFDPLMFLLKFYKGSSFNDLTVTFNNFRKSMRVEGLGEPVNVIRTNLVLIFRCLDGMDSLRARLVAEKQTGSGGQFQLPFESSLAESRNLGHGLFEGILKRRDRTDSIRNAIAVLQRYQFLFNLPHAIRMNISKGDYSLVLNDYLRAKSLFANSDVSVLRHVYGDVEKVMDSFRTLLYNQLCTMPIEFEEAKRKIGYLIQLEVPYQPAWVCLTRFKEWLVEQVHAYQQTYRRAIGVRANPGPTVTSPQSGTGRNVKDPGTPDWLDEPGQTYYQSDGLIVSDKADSYNVDDNVGMAFTVAHHYVPVLPLVRSSYFCEFDFSDHFTPFIANYFTVIASDLPPLVYLVKSVCQLLVHHVIQFWRLGASYSSGQLCMPDRVVQLSNATPHGRRQKNNPAATVVPVDSSLPASPVDPKTAWASINLEMVHVLSSAIRDEVLEAVGTGNKDATFTEWLPQCIQEFRRACNTLPLNELPSEIGDIFARLSHDLRRHSVRGIFQFAQSSIEALQLKETWHTDANDAEGGTTMLPILYEELMSQALERCQEQVTCHSSVEKPLFESAELQERFPDWCADAMVAFISALRHLADRIESTIPQCGTDEEGGPHCAWLNADSICTRQSAQMPILSQARGLLLVLNNANWVHCRANQRLLAAYEAADYASPKRLRQRLDDTWSKGMSDLASRYVKLRGSWLCAPIGPFLKSFADRAKDIPDRQVPISGAHTCVRTVIANLSHIFSELVLLLGTEELINHKQSDQKPNGIRSILTQIVTMLVDQFRTSCSEIQPLSLPRPAQLQLALDFQTLQKVVPNTLFAPDTTEQLNLLCQLSDNVLDRHDKQYLNKCVDKEKARLRLLVDGLCAVDSVPSVIVIRA</sequence>
<dbReference type="OrthoDB" id="26242at2759"/>
<dbReference type="Gene3D" id="2.60.40.10">
    <property type="entry name" value="Immunoglobulins"/>
    <property type="match status" value="1"/>
</dbReference>
<evidence type="ECO:0000259" key="9">
    <source>
        <dbReference type="Pfam" id="PF01833"/>
    </source>
</evidence>
<feature type="domain" description="IPT/TIG" evidence="9">
    <location>
        <begin position="9"/>
        <end position="90"/>
    </location>
</feature>
<dbReference type="PANTHER" id="PTHR13043:SF1">
    <property type="entry name" value="EXOCYST COMPLEX COMPONENT 2"/>
    <property type="match status" value="1"/>
</dbReference>
<feature type="compositionally biased region" description="Polar residues" evidence="8">
    <location>
        <begin position="422"/>
        <end position="432"/>
    </location>
</feature>
<keyword evidence="5 7" id="KW-0268">Exocytosis</keyword>
<comment type="function">
    <text evidence="1 7">Component of the exocyst complex involved in the docking of exocytic vesicles with fusion sites on the plasma membrane.</text>
</comment>
<keyword evidence="12" id="KW-1185">Reference proteome</keyword>
<dbReference type="GO" id="GO:0015031">
    <property type="term" value="P:protein transport"/>
    <property type="evidence" value="ECO:0007669"/>
    <property type="project" value="UniProtKB-KW"/>
</dbReference>
<comment type="subunit">
    <text evidence="7">Component of the exocyst complex.</text>
</comment>
<dbReference type="InterPro" id="IPR002909">
    <property type="entry name" value="IPT_dom"/>
</dbReference>
<dbReference type="Pfam" id="PF01833">
    <property type="entry name" value="TIG"/>
    <property type="match status" value="1"/>
</dbReference>
<dbReference type="InterPro" id="IPR029175">
    <property type="entry name" value="EXOC2/Sec5"/>
</dbReference>
<dbReference type="GO" id="GO:0000145">
    <property type="term" value="C:exocyst"/>
    <property type="evidence" value="ECO:0007669"/>
    <property type="project" value="UniProtKB-UniRule"/>
</dbReference>
<organism evidence="11 12">
    <name type="scientific">Paragonimus westermani</name>
    <dbReference type="NCBI Taxonomy" id="34504"/>
    <lineage>
        <taxon>Eukaryota</taxon>
        <taxon>Metazoa</taxon>
        <taxon>Spiralia</taxon>
        <taxon>Lophotrochozoa</taxon>
        <taxon>Platyhelminthes</taxon>
        <taxon>Trematoda</taxon>
        <taxon>Digenea</taxon>
        <taxon>Plagiorchiida</taxon>
        <taxon>Troglotremata</taxon>
        <taxon>Troglotrematidae</taxon>
        <taxon>Paragonimus</taxon>
    </lineage>
</organism>